<dbReference type="EMBL" id="CAAALY010064510">
    <property type="protein sequence ID" value="VEL23872.1"/>
    <property type="molecule type" value="Genomic_DNA"/>
</dbReference>
<accession>A0A448WZA4</accession>
<name>A0A448WZA4_9PLAT</name>
<evidence type="ECO:0000313" key="1">
    <source>
        <dbReference type="EMBL" id="VEL23872.1"/>
    </source>
</evidence>
<sequence length="96" mass="10916">MVSGSDDVRHMTDQCSARSHRCCTTVSRGFLREFDRQTPKATPQRYLERPIYISLWPVFSNEMKGTPISIYKGSGTQTFPSRGGLFQLQFFHGALP</sequence>
<protein>
    <submittedName>
        <fullName evidence="1">Uncharacterized protein</fullName>
    </submittedName>
</protein>
<dbReference type="AlphaFoldDB" id="A0A448WZA4"/>
<organism evidence="1 2">
    <name type="scientific">Protopolystoma xenopodis</name>
    <dbReference type="NCBI Taxonomy" id="117903"/>
    <lineage>
        <taxon>Eukaryota</taxon>
        <taxon>Metazoa</taxon>
        <taxon>Spiralia</taxon>
        <taxon>Lophotrochozoa</taxon>
        <taxon>Platyhelminthes</taxon>
        <taxon>Monogenea</taxon>
        <taxon>Polyopisthocotylea</taxon>
        <taxon>Polystomatidea</taxon>
        <taxon>Polystomatidae</taxon>
        <taxon>Protopolystoma</taxon>
    </lineage>
</organism>
<reference evidence="1" key="1">
    <citation type="submission" date="2018-11" db="EMBL/GenBank/DDBJ databases">
        <authorList>
            <consortium name="Pathogen Informatics"/>
        </authorList>
    </citation>
    <scope>NUCLEOTIDE SEQUENCE</scope>
</reference>
<proteinExistence type="predicted"/>
<dbReference type="Proteomes" id="UP000784294">
    <property type="component" value="Unassembled WGS sequence"/>
</dbReference>
<comment type="caution">
    <text evidence="1">The sequence shown here is derived from an EMBL/GenBank/DDBJ whole genome shotgun (WGS) entry which is preliminary data.</text>
</comment>
<evidence type="ECO:0000313" key="2">
    <source>
        <dbReference type="Proteomes" id="UP000784294"/>
    </source>
</evidence>
<keyword evidence="2" id="KW-1185">Reference proteome</keyword>
<gene>
    <name evidence="1" type="ORF">PXEA_LOCUS17312</name>
</gene>